<evidence type="ECO:0000256" key="8">
    <source>
        <dbReference type="ARBA" id="ARBA00023136"/>
    </source>
</evidence>
<dbReference type="Gene3D" id="3.40.50.300">
    <property type="entry name" value="P-loop containing nucleotide triphosphate hydrolases"/>
    <property type="match status" value="1"/>
</dbReference>
<evidence type="ECO:0000313" key="11">
    <source>
        <dbReference type="EMBL" id="KAF6209909.1"/>
    </source>
</evidence>
<evidence type="ECO:0000256" key="9">
    <source>
        <dbReference type="SAM" id="MobiDB-lite"/>
    </source>
</evidence>
<dbReference type="AlphaFoldDB" id="A0A6A4JHK2"/>
<keyword evidence="4 10" id="KW-0812">Transmembrane</keyword>
<reference evidence="11" key="1">
    <citation type="journal article" date="2021" name="Mol. Ecol. Resour.">
        <title>Apolygus lucorum genome provides insights into omnivorousness and mesophyll feeding.</title>
        <authorList>
            <person name="Liu Y."/>
            <person name="Liu H."/>
            <person name="Wang H."/>
            <person name="Huang T."/>
            <person name="Liu B."/>
            <person name="Yang B."/>
            <person name="Yin L."/>
            <person name="Li B."/>
            <person name="Zhang Y."/>
            <person name="Zhang S."/>
            <person name="Jiang F."/>
            <person name="Zhang X."/>
            <person name="Ren Y."/>
            <person name="Wang B."/>
            <person name="Wang S."/>
            <person name="Lu Y."/>
            <person name="Wu K."/>
            <person name="Fan W."/>
            <person name="Wang G."/>
        </authorList>
    </citation>
    <scope>NUCLEOTIDE SEQUENCE</scope>
    <source>
        <strain evidence="11">12Hb</strain>
    </source>
</reference>
<feature type="region of interest" description="Disordered" evidence="9">
    <location>
        <begin position="1"/>
        <end position="21"/>
    </location>
</feature>
<evidence type="ECO:0000256" key="3">
    <source>
        <dbReference type="ARBA" id="ARBA00022448"/>
    </source>
</evidence>
<evidence type="ECO:0000256" key="4">
    <source>
        <dbReference type="ARBA" id="ARBA00022692"/>
    </source>
</evidence>
<evidence type="ECO:0000256" key="5">
    <source>
        <dbReference type="ARBA" id="ARBA00022741"/>
    </source>
</evidence>
<accession>A0A6A4JHK2</accession>
<sequence>MFSRFKKKHPKVEKSRSTVSSAVEPEDQVTYTWKAVNVTSYPRSRLVNMVFSKKKYQDTVKHIVMNVNGIAKPGELLALMGASGAGKSTLLNSLTCRSSRKLLVTGQFQVNGLPVDNKMLSFISAYVEQEDVFLGNLTVMEHMEFAAKVVMSRGTRKKTRMDRVDDLLDDLNLTKCQDTRIGIAGKKKGISGGEKKRLAFATGLLNNPALLFCDEPTSGLDSFMSKNVVTMMKRLANQGRTIITTIHQPSSEIYYLFDKVMFLSEGKVAFLGTPQDAQSFFASLGAPCPPNFNPADYFITRLATKYEDREPGAPPQTQFLQSVIDAFDKSKYSQHVMDDIDESKQMIENRKLRLSFKMDITKHLRYQQSWWGQFKALLKRSFLDTMKSRELVTWKFIQTIVVAFLFGILYWNQDNDQDSVMNINGAIFISVVNLCLQNVFSVIHVFIDELPVFLREHLNGMYRVDAYYLSKTIVELPLLILLPVVYICIMYYMVKFNVDWRRFLWHALVLVILSNIGTSFGYFIGMCTDDLAFALNLATPIIIPLLLFSGYMLNLDTMTKWLSWLRYISWFYYTIEAILVVQWEGVKDIKCSRPFTTCPQNGTVVLGMFSYKEENFEFDLYMMLATLVILRLLALALLHVRVILKE</sequence>
<dbReference type="SUPFAM" id="SSF52540">
    <property type="entry name" value="P-loop containing nucleoside triphosphate hydrolases"/>
    <property type="match status" value="1"/>
</dbReference>
<dbReference type="GO" id="GO:0005524">
    <property type="term" value="F:ATP binding"/>
    <property type="evidence" value="ECO:0007669"/>
    <property type="project" value="UniProtKB-KW"/>
</dbReference>
<comment type="similarity">
    <text evidence="2">Belongs to the ABC transporter superfamily. ABCG family. Eye pigment precursor importer (TC 3.A.1.204) subfamily.</text>
</comment>
<dbReference type="Pfam" id="PF19055">
    <property type="entry name" value="ABC2_membrane_7"/>
    <property type="match status" value="1"/>
</dbReference>
<keyword evidence="6" id="KW-0067">ATP-binding</keyword>
<feature type="compositionally biased region" description="Basic residues" evidence="9">
    <location>
        <begin position="1"/>
        <end position="11"/>
    </location>
</feature>
<keyword evidence="5" id="KW-0547">Nucleotide-binding</keyword>
<evidence type="ECO:0000256" key="7">
    <source>
        <dbReference type="ARBA" id="ARBA00022989"/>
    </source>
</evidence>
<comment type="subcellular location">
    <subcellularLocation>
        <location evidence="1">Membrane</location>
        <topology evidence="1">Multi-pass membrane protein</topology>
    </subcellularLocation>
</comment>
<keyword evidence="12" id="KW-1185">Reference proteome</keyword>
<comment type="caution">
    <text evidence="11">The sequence shown here is derived from an EMBL/GenBank/DDBJ whole genome shotgun (WGS) entry which is preliminary data.</text>
</comment>
<proteinExistence type="inferred from homology"/>
<dbReference type="InterPro" id="IPR003593">
    <property type="entry name" value="AAA+_ATPase"/>
</dbReference>
<evidence type="ECO:0000256" key="10">
    <source>
        <dbReference type="SAM" id="Phobius"/>
    </source>
</evidence>
<dbReference type="Pfam" id="PF01061">
    <property type="entry name" value="ABC2_membrane"/>
    <property type="match status" value="1"/>
</dbReference>
<feature type="transmembrane region" description="Helical" evidence="10">
    <location>
        <begin position="391"/>
        <end position="411"/>
    </location>
</feature>
<dbReference type="PROSITE" id="PS50893">
    <property type="entry name" value="ABC_TRANSPORTER_2"/>
    <property type="match status" value="1"/>
</dbReference>
<evidence type="ECO:0000256" key="1">
    <source>
        <dbReference type="ARBA" id="ARBA00004141"/>
    </source>
</evidence>
<dbReference type="EMBL" id="WIXP02000006">
    <property type="protein sequence ID" value="KAF6209909.1"/>
    <property type="molecule type" value="Genomic_DNA"/>
</dbReference>
<feature type="transmembrane region" description="Helical" evidence="10">
    <location>
        <begin position="503"/>
        <end position="525"/>
    </location>
</feature>
<feature type="transmembrane region" description="Helical" evidence="10">
    <location>
        <begin position="564"/>
        <end position="583"/>
    </location>
</feature>
<keyword evidence="3" id="KW-0813">Transport</keyword>
<organism evidence="11 12">
    <name type="scientific">Apolygus lucorum</name>
    <name type="common">Small green plant bug</name>
    <name type="synonym">Lygocoris lucorum</name>
    <dbReference type="NCBI Taxonomy" id="248454"/>
    <lineage>
        <taxon>Eukaryota</taxon>
        <taxon>Metazoa</taxon>
        <taxon>Ecdysozoa</taxon>
        <taxon>Arthropoda</taxon>
        <taxon>Hexapoda</taxon>
        <taxon>Insecta</taxon>
        <taxon>Pterygota</taxon>
        <taxon>Neoptera</taxon>
        <taxon>Paraneoptera</taxon>
        <taxon>Hemiptera</taxon>
        <taxon>Heteroptera</taxon>
        <taxon>Panheteroptera</taxon>
        <taxon>Cimicomorpha</taxon>
        <taxon>Miridae</taxon>
        <taxon>Mirini</taxon>
        <taxon>Apolygus</taxon>
    </lineage>
</organism>
<dbReference type="InterPro" id="IPR043926">
    <property type="entry name" value="ABCG_dom"/>
</dbReference>
<dbReference type="PANTHER" id="PTHR48041">
    <property type="entry name" value="ABC TRANSPORTER G FAMILY MEMBER 28"/>
    <property type="match status" value="1"/>
</dbReference>
<dbReference type="CDD" id="cd03213">
    <property type="entry name" value="ABCG_EPDR"/>
    <property type="match status" value="1"/>
</dbReference>
<dbReference type="GO" id="GO:0016887">
    <property type="term" value="F:ATP hydrolysis activity"/>
    <property type="evidence" value="ECO:0007669"/>
    <property type="project" value="InterPro"/>
</dbReference>
<dbReference type="Proteomes" id="UP000466442">
    <property type="component" value="Unassembled WGS sequence"/>
</dbReference>
<feature type="transmembrane region" description="Helical" evidence="10">
    <location>
        <begin position="423"/>
        <end position="447"/>
    </location>
</feature>
<gene>
    <name evidence="11" type="ORF">GE061_015663</name>
</gene>
<feature type="transmembrane region" description="Helical" evidence="10">
    <location>
        <begin position="467"/>
        <end position="491"/>
    </location>
</feature>
<dbReference type="InterPro" id="IPR013525">
    <property type="entry name" value="ABC2_TM"/>
</dbReference>
<dbReference type="PANTHER" id="PTHR48041:SF139">
    <property type="entry name" value="PROTEIN SCARLET"/>
    <property type="match status" value="1"/>
</dbReference>
<keyword evidence="8 10" id="KW-0472">Membrane</keyword>
<dbReference type="GO" id="GO:0140359">
    <property type="term" value="F:ABC-type transporter activity"/>
    <property type="evidence" value="ECO:0007669"/>
    <property type="project" value="InterPro"/>
</dbReference>
<dbReference type="PROSITE" id="PS00211">
    <property type="entry name" value="ABC_TRANSPORTER_1"/>
    <property type="match status" value="1"/>
</dbReference>
<name>A0A6A4JHK2_APOLU</name>
<dbReference type="OrthoDB" id="66620at2759"/>
<protein>
    <submittedName>
        <fullName evidence="11">Uncharacterized protein</fullName>
    </submittedName>
</protein>
<dbReference type="GO" id="GO:0005886">
    <property type="term" value="C:plasma membrane"/>
    <property type="evidence" value="ECO:0007669"/>
    <property type="project" value="TreeGrafter"/>
</dbReference>
<dbReference type="InterPro" id="IPR050352">
    <property type="entry name" value="ABCG_transporters"/>
</dbReference>
<evidence type="ECO:0000256" key="6">
    <source>
        <dbReference type="ARBA" id="ARBA00022840"/>
    </source>
</evidence>
<dbReference type="InterPro" id="IPR027417">
    <property type="entry name" value="P-loop_NTPase"/>
</dbReference>
<feature type="transmembrane region" description="Helical" evidence="10">
    <location>
        <begin position="620"/>
        <end position="644"/>
    </location>
</feature>
<evidence type="ECO:0000256" key="2">
    <source>
        <dbReference type="ARBA" id="ARBA00005814"/>
    </source>
</evidence>
<feature type="transmembrane region" description="Helical" evidence="10">
    <location>
        <begin position="531"/>
        <end position="552"/>
    </location>
</feature>
<evidence type="ECO:0000313" key="12">
    <source>
        <dbReference type="Proteomes" id="UP000466442"/>
    </source>
</evidence>
<dbReference type="InterPro" id="IPR017871">
    <property type="entry name" value="ABC_transporter-like_CS"/>
</dbReference>
<dbReference type="InterPro" id="IPR003439">
    <property type="entry name" value="ABC_transporter-like_ATP-bd"/>
</dbReference>
<keyword evidence="7 10" id="KW-1133">Transmembrane helix</keyword>
<dbReference type="Pfam" id="PF00005">
    <property type="entry name" value="ABC_tran"/>
    <property type="match status" value="1"/>
</dbReference>
<dbReference type="SMART" id="SM00382">
    <property type="entry name" value="AAA"/>
    <property type="match status" value="1"/>
</dbReference>